<gene>
    <name evidence="1" type="ORF">KP79_PYT13427</name>
</gene>
<evidence type="ECO:0000313" key="2">
    <source>
        <dbReference type="Proteomes" id="UP000242188"/>
    </source>
</evidence>
<sequence length="139" mass="16314">MVHRGYIQCTVDYHRGYIQCTVDYHRGYIQCTVDYHRGYIQCTVDYHRGYIQCTVDYHRGYIQCTVDYHRGYIQCTVDYHCNNNTALSVIMSFTLNMHIWLIMCLSRISKTLQPLASFEQYGLGPDQTQNSLMLDSEGI</sequence>
<proteinExistence type="predicted"/>
<organism evidence="1 2">
    <name type="scientific">Mizuhopecten yessoensis</name>
    <name type="common">Japanese scallop</name>
    <name type="synonym">Patinopecten yessoensis</name>
    <dbReference type="NCBI Taxonomy" id="6573"/>
    <lineage>
        <taxon>Eukaryota</taxon>
        <taxon>Metazoa</taxon>
        <taxon>Spiralia</taxon>
        <taxon>Lophotrochozoa</taxon>
        <taxon>Mollusca</taxon>
        <taxon>Bivalvia</taxon>
        <taxon>Autobranchia</taxon>
        <taxon>Pteriomorphia</taxon>
        <taxon>Pectinida</taxon>
        <taxon>Pectinoidea</taxon>
        <taxon>Pectinidae</taxon>
        <taxon>Mizuhopecten</taxon>
    </lineage>
</organism>
<evidence type="ECO:0000313" key="1">
    <source>
        <dbReference type="EMBL" id="OWF54549.1"/>
    </source>
</evidence>
<protein>
    <submittedName>
        <fullName evidence="1">Uncharacterized protein</fullName>
    </submittedName>
</protein>
<dbReference type="AlphaFoldDB" id="A0A210R0L9"/>
<dbReference type="EMBL" id="NEDP02000981">
    <property type="protein sequence ID" value="OWF54549.1"/>
    <property type="molecule type" value="Genomic_DNA"/>
</dbReference>
<keyword evidence="2" id="KW-1185">Reference proteome</keyword>
<accession>A0A210R0L9</accession>
<dbReference type="Proteomes" id="UP000242188">
    <property type="component" value="Unassembled WGS sequence"/>
</dbReference>
<name>A0A210R0L9_MIZYE</name>
<reference evidence="1 2" key="1">
    <citation type="journal article" date="2017" name="Nat. Ecol. Evol.">
        <title>Scallop genome provides insights into evolution of bilaterian karyotype and development.</title>
        <authorList>
            <person name="Wang S."/>
            <person name="Zhang J."/>
            <person name="Jiao W."/>
            <person name="Li J."/>
            <person name="Xun X."/>
            <person name="Sun Y."/>
            <person name="Guo X."/>
            <person name="Huan P."/>
            <person name="Dong B."/>
            <person name="Zhang L."/>
            <person name="Hu X."/>
            <person name="Sun X."/>
            <person name="Wang J."/>
            <person name="Zhao C."/>
            <person name="Wang Y."/>
            <person name="Wang D."/>
            <person name="Huang X."/>
            <person name="Wang R."/>
            <person name="Lv J."/>
            <person name="Li Y."/>
            <person name="Zhang Z."/>
            <person name="Liu B."/>
            <person name="Lu W."/>
            <person name="Hui Y."/>
            <person name="Liang J."/>
            <person name="Zhou Z."/>
            <person name="Hou R."/>
            <person name="Li X."/>
            <person name="Liu Y."/>
            <person name="Li H."/>
            <person name="Ning X."/>
            <person name="Lin Y."/>
            <person name="Zhao L."/>
            <person name="Xing Q."/>
            <person name="Dou J."/>
            <person name="Li Y."/>
            <person name="Mao J."/>
            <person name="Guo H."/>
            <person name="Dou H."/>
            <person name="Li T."/>
            <person name="Mu C."/>
            <person name="Jiang W."/>
            <person name="Fu Q."/>
            <person name="Fu X."/>
            <person name="Miao Y."/>
            <person name="Liu J."/>
            <person name="Yu Q."/>
            <person name="Li R."/>
            <person name="Liao H."/>
            <person name="Li X."/>
            <person name="Kong Y."/>
            <person name="Jiang Z."/>
            <person name="Chourrout D."/>
            <person name="Li R."/>
            <person name="Bao Z."/>
        </authorList>
    </citation>
    <scope>NUCLEOTIDE SEQUENCE [LARGE SCALE GENOMIC DNA]</scope>
    <source>
        <strain evidence="1 2">PY_sf001</strain>
    </source>
</reference>
<comment type="caution">
    <text evidence="1">The sequence shown here is derived from an EMBL/GenBank/DDBJ whole genome shotgun (WGS) entry which is preliminary data.</text>
</comment>